<organism evidence="1 2">
    <name type="scientific">Aeromonas phage 44RR2.8t.2</name>
    <dbReference type="NCBI Taxonomy" id="1932900"/>
    <lineage>
        <taxon>Viruses</taxon>
        <taxon>Duplodnaviria</taxon>
        <taxon>Heunggongvirae</taxon>
        <taxon>Uroviricota</taxon>
        <taxon>Caudoviricetes</taxon>
        <taxon>Pantevenvirales</taxon>
        <taxon>Straboviridae</taxon>
        <taxon>Biquartavirus</taxon>
        <taxon>Biquartavirus 44RR2</taxon>
    </lineage>
</organism>
<evidence type="ECO:0000313" key="1">
    <source>
        <dbReference type="EMBL" id="APU00669.1"/>
    </source>
</evidence>
<accession>A0A219Y9J8</accession>
<name>A0A219Y9J8_9CAUD</name>
<dbReference type="EMBL" id="KY290948">
    <property type="protein sequence ID" value="APU00669.1"/>
    <property type="molecule type" value="Genomic_DNA"/>
</dbReference>
<proteinExistence type="predicted"/>
<dbReference type="Proteomes" id="UP000222894">
    <property type="component" value="Genome"/>
</dbReference>
<evidence type="ECO:0000313" key="2">
    <source>
        <dbReference type="Proteomes" id="UP000222894"/>
    </source>
</evidence>
<protein>
    <submittedName>
        <fullName evidence="1">Uncharacterized protein</fullName>
    </submittedName>
</protein>
<sequence length="104" mass="11680">MIIPVGEGVIAEEVRYFNVDTHEGCINVGIDPDWLQPENLTGTIEVDKDHVLCEHYNRLIGRVYGHKSFAEGECVRTSSIQAIVHYKGDTYVLTTNSVYKVIAK</sequence>
<reference evidence="1 2" key="1">
    <citation type="journal article" date="2017" name="Sci. Rep.">
        <title>Characterization and diversity of phages infecting Aeromonas salmonicida subsp. salmonicida.</title>
        <authorList>
            <person name="Vincent A.T."/>
            <person name="Paquet V.E."/>
            <person name="Bernatchez A."/>
            <person name="Tremblay D.M."/>
            <person name="Moineau S."/>
            <person name="Charette S.J."/>
        </authorList>
    </citation>
    <scope>NUCLEOTIDE SEQUENCE [LARGE SCALE GENOMIC DNA]</scope>
</reference>